<proteinExistence type="predicted"/>
<comment type="caution">
    <text evidence="2">The sequence shown here is derived from an EMBL/GenBank/DDBJ whole genome shotgun (WGS) entry which is preliminary data.</text>
</comment>
<dbReference type="Proteomes" id="UP000320582">
    <property type="component" value="Unassembled WGS sequence"/>
</dbReference>
<dbReference type="OrthoDB" id="4312432at2"/>
<gene>
    <name evidence="2" type="ORF">BD293_4356</name>
</gene>
<keyword evidence="3" id="KW-1185">Reference proteome</keyword>
<evidence type="ECO:0000313" key="3">
    <source>
        <dbReference type="Proteomes" id="UP000320582"/>
    </source>
</evidence>
<dbReference type="RefSeq" id="WP_142085691.1">
    <property type="nucleotide sequence ID" value="NZ_VFPT01000005.1"/>
</dbReference>
<protein>
    <submittedName>
        <fullName evidence="2">Uncharacterized protein</fullName>
    </submittedName>
</protein>
<feature type="compositionally biased region" description="Acidic residues" evidence="1">
    <location>
        <begin position="740"/>
        <end position="749"/>
    </location>
</feature>
<evidence type="ECO:0000256" key="1">
    <source>
        <dbReference type="SAM" id="MobiDB-lite"/>
    </source>
</evidence>
<organism evidence="2 3">
    <name type="scientific">Roseinatronobacter monicus</name>
    <dbReference type="NCBI Taxonomy" id="393481"/>
    <lineage>
        <taxon>Bacteria</taxon>
        <taxon>Pseudomonadati</taxon>
        <taxon>Pseudomonadota</taxon>
        <taxon>Alphaproteobacteria</taxon>
        <taxon>Rhodobacterales</taxon>
        <taxon>Paracoccaceae</taxon>
        <taxon>Roseinatronobacter</taxon>
    </lineage>
</organism>
<feature type="region of interest" description="Disordered" evidence="1">
    <location>
        <begin position="734"/>
        <end position="756"/>
    </location>
</feature>
<name>A0A543K3P6_9RHOB</name>
<reference evidence="2 3" key="1">
    <citation type="submission" date="2019-06" db="EMBL/GenBank/DDBJ databases">
        <title>Genomic Encyclopedia of Archaeal and Bacterial Type Strains, Phase II (KMG-II): from individual species to whole genera.</title>
        <authorList>
            <person name="Goeker M."/>
        </authorList>
    </citation>
    <scope>NUCLEOTIDE SEQUENCE [LARGE SCALE GENOMIC DNA]</scope>
    <source>
        <strain evidence="2 3">DSM 18423</strain>
    </source>
</reference>
<sequence>MKLFFRIFTDDGPLQRKLVNLVHSEGSTARELASVATNTNGYGIFTIPLDRNLLGRAKLSLQIGRRIIELDVKDIEHRHVVPIHISLEEAKGLPEAKLPWHISPIDISDIDLIPGIFPDLGDGVFGEGYCERLLPTDQAPLVQELTHLVKTTRNVQECDGELQLDEGRMLHFKARWDFLGYSLGTLLKSVSLLPCEKVSFAVRDWQHGIRQFAEEGQTDQQIQTASLSQMTSVSEVMHATSRSFEAGLGVEFSIPQISLGISAAASYSHATYNTNMQSTLSNLIQSSASASRSTHRVSLIEVSEQHSQSEALRTICNNNHCHTLNVFFRAVLENYRLTTRAMGWREVYFVHYEVKEFTAESALCAQHLLAENLLEPQLAECFAALANQTYAPIDDTDPDANDVSVDSKTNRIRITLRIGGNGLGKNRPIMLSLQMKNGNVLDFSVSRAARWKRNSDYTHFIDISPVKPEDIDKIGLKNDSGYRVDISSISFAFLDSQGGWTAIASGSFGIFRSRSQKYLTSVYQAPASNDEQENPMISDHAAESARQDAICAARLLAHLNCNKHYYNQLLWLGEDINERLCRFEKIQCGENVLADLVKPQPIGVFGCSVAFPKADSVYVDEPLPPDESLITLATSGVYADSALGRCTSCETKDDDVYWDWSESPCNCGNALTAPGNVTNVGLPTTPPFVNNGQAANLIQGLKGLGVDIGASALGSLLETLVKTNTSLLKDLLEAVPKDSNDDEPPEDSNGEGTSGD</sequence>
<dbReference type="AlphaFoldDB" id="A0A543K3P6"/>
<dbReference type="EMBL" id="VFPT01000005">
    <property type="protein sequence ID" value="TQM89686.1"/>
    <property type="molecule type" value="Genomic_DNA"/>
</dbReference>
<accession>A0A543K3P6</accession>
<evidence type="ECO:0000313" key="2">
    <source>
        <dbReference type="EMBL" id="TQM89686.1"/>
    </source>
</evidence>